<accession>A0A5B1CD48</accession>
<name>A0A5B1CD48_9BACT</name>
<evidence type="ECO:0000313" key="2">
    <source>
        <dbReference type="Proteomes" id="UP000322699"/>
    </source>
</evidence>
<dbReference type="EMBL" id="VRLW01000001">
    <property type="protein sequence ID" value="KAA1258161.1"/>
    <property type="molecule type" value="Genomic_DNA"/>
</dbReference>
<keyword evidence="2" id="KW-1185">Reference proteome</keyword>
<sequence length="64" mass="6689">MGRSVGLRLQRVAAGLGDVGEAVPGFGDIDLGGDDSVKDNSADFAIADWFNRDADSASMFVLGW</sequence>
<dbReference type="Proteomes" id="UP000322699">
    <property type="component" value="Unassembled WGS sequence"/>
</dbReference>
<organism evidence="1 2">
    <name type="scientific">Rubripirellula obstinata</name>
    <dbReference type="NCBI Taxonomy" id="406547"/>
    <lineage>
        <taxon>Bacteria</taxon>
        <taxon>Pseudomonadati</taxon>
        <taxon>Planctomycetota</taxon>
        <taxon>Planctomycetia</taxon>
        <taxon>Pirellulales</taxon>
        <taxon>Pirellulaceae</taxon>
        <taxon>Rubripirellula</taxon>
    </lineage>
</organism>
<reference evidence="1 2" key="1">
    <citation type="submission" date="2019-08" db="EMBL/GenBank/DDBJ databases">
        <title>Deep-cultivation of Planctomycetes and their phenomic and genomic characterization uncovers novel biology.</title>
        <authorList>
            <person name="Wiegand S."/>
            <person name="Jogler M."/>
            <person name="Boedeker C."/>
            <person name="Pinto D."/>
            <person name="Vollmers J."/>
            <person name="Rivas-Marin E."/>
            <person name="Kohn T."/>
            <person name="Peeters S.H."/>
            <person name="Heuer A."/>
            <person name="Rast P."/>
            <person name="Oberbeckmann S."/>
            <person name="Bunk B."/>
            <person name="Jeske O."/>
            <person name="Meyerdierks A."/>
            <person name="Storesund J.E."/>
            <person name="Kallscheuer N."/>
            <person name="Luecker S."/>
            <person name="Lage O.M."/>
            <person name="Pohl T."/>
            <person name="Merkel B.J."/>
            <person name="Hornburger P."/>
            <person name="Mueller R.-W."/>
            <person name="Bruemmer F."/>
            <person name="Labrenz M."/>
            <person name="Spormann A.M."/>
            <person name="Op Den Camp H."/>
            <person name="Overmann J."/>
            <person name="Amann R."/>
            <person name="Jetten M.S.M."/>
            <person name="Mascher T."/>
            <person name="Medema M.H."/>
            <person name="Devos D.P."/>
            <person name="Kaster A.-K."/>
            <person name="Ovreas L."/>
            <person name="Rohde M."/>
            <person name="Galperin M.Y."/>
            <person name="Jogler C."/>
        </authorList>
    </citation>
    <scope>NUCLEOTIDE SEQUENCE [LARGE SCALE GENOMIC DNA]</scope>
    <source>
        <strain evidence="1 2">LF1</strain>
    </source>
</reference>
<evidence type="ECO:0000313" key="1">
    <source>
        <dbReference type="EMBL" id="KAA1258161.1"/>
    </source>
</evidence>
<dbReference type="RefSeq" id="WP_068258846.1">
    <property type="nucleotide sequence ID" value="NZ_LWSK01000007.1"/>
</dbReference>
<dbReference type="AlphaFoldDB" id="A0A5B1CD48"/>
<proteinExistence type="predicted"/>
<gene>
    <name evidence="1" type="ORF">LF1_06760</name>
</gene>
<protein>
    <submittedName>
        <fullName evidence="1">Uncharacterized protein</fullName>
    </submittedName>
</protein>
<comment type="caution">
    <text evidence="1">The sequence shown here is derived from an EMBL/GenBank/DDBJ whole genome shotgun (WGS) entry which is preliminary data.</text>
</comment>